<dbReference type="AlphaFoldDB" id="A0A2N7WYW3"/>
<organism evidence="1 2">
    <name type="scientific">Trinickia symbiotica</name>
    <dbReference type="NCBI Taxonomy" id="863227"/>
    <lineage>
        <taxon>Bacteria</taxon>
        <taxon>Pseudomonadati</taxon>
        <taxon>Pseudomonadota</taxon>
        <taxon>Betaproteobacteria</taxon>
        <taxon>Burkholderiales</taxon>
        <taxon>Burkholderiaceae</taxon>
        <taxon>Trinickia</taxon>
    </lineage>
</organism>
<proteinExistence type="predicted"/>
<reference evidence="1 2" key="1">
    <citation type="submission" date="2018-01" db="EMBL/GenBank/DDBJ databases">
        <title>Whole genome analyses suggest that Burkholderia sensu lato contains two further novel genera in the rhizoxinica-symbiotica group Mycetohabitans gen. nov., and Trinickia gen. nov.: implications for the evolution of diazotrophy and nodulation in the Burkholderiaceae.</title>
        <authorList>
            <person name="Estrada-de los Santos P."/>
            <person name="Palmer M."/>
            <person name="Chavez-Ramirez B."/>
            <person name="Beukes C."/>
            <person name="Steenkamp E.T."/>
            <person name="Hirsch A.M."/>
            <person name="Manyaka P."/>
            <person name="Maluk M."/>
            <person name="Lafos M."/>
            <person name="Crook M."/>
            <person name="Gross E."/>
            <person name="Simon M.F."/>
            <person name="Bueno dos Reis Junior F."/>
            <person name="Poole P.S."/>
            <person name="Venter S.N."/>
            <person name="James E.K."/>
        </authorList>
    </citation>
    <scope>NUCLEOTIDE SEQUENCE [LARGE SCALE GENOMIC DNA]</scope>
    <source>
        <strain evidence="1 2">JPY 581</strain>
    </source>
</reference>
<dbReference type="RefSeq" id="WP_018440444.1">
    <property type="nucleotide sequence ID" value="NZ_KB890170.1"/>
</dbReference>
<evidence type="ECO:0000313" key="1">
    <source>
        <dbReference type="EMBL" id="PMS34669.1"/>
    </source>
</evidence>
<evidence type="ECO:0000313" key="2">
    <source>
        <dbReference type="Proteomes" id="UP000235777"/>
    </source>
</evidence>
<dbReference type="Pfam" id="PF11104">
    <property type="entry name" value="PilM_2"/>
    <property type="match status" value="1"/>
</dbReference>
<dbReference type="Gene3D" id="3.30.1490.300">
    <property type="match status" value="1"/>
</dbReference>
<dbReference type="InterPro" id="IPR005883">
    <property type="entry name" value="PilM"/>
</dbReference>
<accession>A0A2N7WYW3</accession>
<gene>
    <name evidence="1" type="ORF">C0Z20_21740</name>
</gene>
<keyword evidence="2" id="KW-1185">Reference proteome</keyword>
<protein>
    <submittedName>
        <fullName evidence="1">Pilus assembly protein PilM</fullName>
    </submittedName>
</protein>
<dbReference type="OrthoDB" id="9125096at2"/>
<name>A0A2N7WYW3_9BURK</name>
<dbReference type="STRING" id="863227.GCA_000373005_01888"/>
<dbReference type="Proteomes" id="UP000235777">
    <property type="component" value="Unassembled WGS sequence"/>
</dbReference>
<comment type="caution">
    <text evidence="1">The sequence shown here is derived from an EMBL/GenBank/DDBJ whole genome shotgun (WGS) entry which is preliminary data.</text>
</comment>
<dbReference type="Gene3D" id="3.30.420.40">
    <property type="match status" value="1"/>
</dbReference>
<sequence>MLVANELLCSPLPQPFSRRFAAGIDVSASEVRLVVLSRRTRREASVRVEWLGAVPLDRAAMSGVEIVDSAAVSRAIAALFAEWPRRRATGLLSCSMALLGSATLIDSIPMNLTPPDASGAVSMDTLAELEPAVYAHAERVAGLERQALAVDWFVDESNRGCGPGGASSQGDGAARVTIAAAARRHLEARVEAAAAAGIALSAIDGEPPAALRALCYAAHYELRESERYAAVWVGSDGVYGWRIADDAVEAHVRYPAPQHPDLPAALRALTDGEELGCAMTGGDLELLAECGMTLADVGDLLGCTVFPFECASFLDANAHHRLGDAYRWAQAPTFAVAFGLALRGVYE</sequence>
<dbReference type="EMBL" id="PNYC01000015">
    <property type="protein sequence ID" value="PMS34669.1"/>
    <property type="molecule type" value="Genomic_DNA"/>
</dbReference>